<name>A0A0P6XRJ2_9CHLR</name>
<evidence type="ECO:0000256" key="1">
    <source>
        <dbReference type="SAM" id="Phobius"/>
    </source>
</evidence>
<feature type="transmembrane region" description="Helical" evidence="1">
    <location>
        <begin position="14"/>
        <end position="33"/>
    </location>
</feature>
<accession>A0A0P6XRJ2</accession>
<feature type="transmembrane region" description="Helical" evidence="1">
    <location>
        <begin position="399"/>
        <end position="417"/>
    </location>
</feature>
<reference evidence="2 3" key="1">
    <citation type="submission" date="2015-07" db="EMBL/GenBank/DDBJ databases">
        <title>Genome sequence of Ornatilinea apprima DSM 23815.</title>
        <authorList>
            <person name="Hemp J."/>
            <person name="Ward L.M."/>
            <person name="Pace L.A."/>
            <person name="Fischer W.W."/>
        </authorList>
    </citation>
    <scope>NUCLEOTIDE SEQUENCE [LARGE SCALE GENOMIC DNA]</scope>
    <source>
        <strain evidence="2 3">P3M-1</strain>
    </source>
</reference>
<dbReference type="EMBL" id="LGCL01000021">
    <property type="protein sequence ID" value="KPL77879.1"/>
    <property type="molecule type" value="Genomic_DNA"/>
</dbReference>
<keyword evidence="1" id="KW-0472">Membrane</keyword>
<dbReference type="AlphaFoldDB" id="A0A0P6XRJ2"/>
<gene>
    <name evidence="2" type="ORF">ADN00_08360</name>
</gene>
<keyword evidence="3" id="KW-1185">Reference proteome</keyword>
<feature type="transmembrane region" description="Helical" evidence="1">
    <location>
        <begin position="80"/>
        <end position="100"/>
    </location>
</feature>
<keyword evidence="1" id="KW-0812">Transmembrane</keyword>
<keyword evidence="1" id="KW-1133">Transmembrane helix</keyword>
<dbReference type="OrthoDB" id="163347at2"/>
<feature type="transmembrane region" description="Helical" evidence="1">
    <location>
        <begin position="107"/>
        <end position="123"/>
    </location>
</feature>
<sequence length="569" mass="61963">MRNNFKKSITTETVFYGAAFLLALALRLVGLGLKPLDDAEAVWALQAFRLSQGEGALIGAEPLLVVWNAILFFFTGASPFWARLIPALFGSSLVLLAAALKQSVGKIPALLAAIFIAVDPGFIAGARQVGGWPIALFGCASVLFFLSRRQYSWAGLSLALAILGGQNAWLVGMMVGITFLWGKVFAGNEDVESTAEIQPVRLLAWLGGALILLGSGFFFFPQGISAIGSTIAGFFSSWMEPASVSVSQLMAGVYSGAPVWLVFGLWEMIRGLRKRDAFTSLCARFLFISLLVLLIYPGRATLHASLITLPLLILSARWFAAFLSKQEESAAVMGGLSLLNLALILFVFYNLWKILIGQPGFGENAYLMRWLSAAGGLALILLIALLIAWGWSETLAPKAALGGLLLGLILLQVSAAWSATGLDRRPQAEIWWSDAWIQDAQLVGQTIRDLSLWNTGEANKLEVVVIDLQSPALEWLLRDQEYRVVEKLAAAEQPDIVITRDQDSLGLAAAYTGQDFVWENQPAWRLMMPLEWLEWMVSRDAPQEKIPLVLWARSDLLPGNDGDTAHAAP</sequence>
<dbReference type="STRING" id="1134406.ADN00_08360"/>
<protein>
    <recommendedName>
        <fullName evidence="4">Glycosyltransferase RgtA/B/C/D-like domain-containing protein</fullName>
    </recommendedName>
</protein>
<feature type="transmembrane region" description="Helical" evidence="1">
    <location>
        <begin position="277"/>
        <end position="296"/>
    </location>
</feature>
<feature type="transmembrane region" description="Helical" evidence="1">
    <location>
        <begin position="202"/>
        <end position="220"/>
    </location>
</feature>
<feature type="transmembrane region" description="Helical" evidence="1">
    <location>
        <begin position="330"/>
        <end position="352"/>
    </location>
</feature>
<comment type="caution">
    <text evidence="2">The sequence shown here is derived from an EMBL/GenBank/DDBJ whole genome shotgun (WGS) entry which is preliminary data.</text>
</comment>
<evidence type="ECO:0000313" key="2">
    <source>
        <dbReference type="EMBL" id="KPL77879.1"/>
    </source>
</evidence>
<organism evidence="2 3">
    <name type="scientific">Ornatilinea apprima</name>
    <dbReference type="NCBI Taxonomy" id="1134406"/>
    <lineage>
        <taxon>Bacteria</taxon>
        <taxon>Bacillati</taxon>
        <taxon>Chloroflexota</taxon>
        <taxon>Anaerolineae</taxon>
        <taxon>Anaerolineales</taxon>
        <taxon>Anaerolineaceae</taxon>
        <taxon>Ornatilinea</taxon>
    </lineage>
</organism>
<proteinExistence type="predicted"/>
<evidence type="ECO:0008006" key="4">
    <source>
        <dbReference type="Google" id="ProtNLM"/>
    </source>
</evidence>
<feature type="transmembrane region" description="Helical" evidence="1">
    <location>
        <begin position="372"/>
        <end position="392"/>
    </location>
</feature>
<dbReference type="Proteomes" id="UP000050417">
    <property type="component" value="Unassembled WGS sequence"/>
</dbReference>
<feature type="transmembrane region" description="Helical" evidence="1">
    <location>
        <begin position="302"/>
        <end position="323"/>
    </location>
</feature>
<dbReference type="RefSeq" id="WP_075062530.1">
    <property type="nucleotide sequence ID" value="NZ_LGCL01000021.1"/>
</dbReference>
<evidence type="ECO:0000313" key="3">
    <source>
        <dbReference type="Proteomes" id="UP000050417"/>
    </source>
</evidence>
<feature type="transmembrane region" description="Helical" evidence="1">
    <location>
        <begin position="158"/>
        <end position="182"/>
    </location>
</feature>